<dbReference type="OrthoDB" id="9763290at2"/>
<evidence type="ECO:0000313" key="3">
    <source>
        <dbReference type="Proteomes" id="UP000317998"/>
    </source>
</evidence>
<proteinExistence type="predicted"/>
<gene>
    <name evidence="2" type="ORF">FB562_0989</name>
</gene>
<dbReference type="EMBL" id="VFOM01000001">
    <property type="protein sequence ID" value="TQL47914.1"/>
    <property type="molecule type" value="Genomic_DNA"/>
</dbReference>
<dbReference type="PANTHER" id="PTHR47917">
    <property type="match status" value="1"/>
</dbReference>
<dbReference type="PANTHER" id="PTHR47917:SF1">
    <property type="entry name" value="COENZYME F420:L-GLUTAMATE LIGASE"/>
    <property type="match status" value="1"/>
</dbReference>
<comment type="caution">
    <text evidence="2">The sequence shown here is derived from an EMBL/GenBank/DDBJ whole genome shotgun (WGS) entry which is preliminary data.</text>
</comment>
<dbReference type="Gene3D" id="3.30.1330.100">
    <property type="entry name" value="CofE-like"/>
    <property type="match status" value="1"/>
</dbReference>
<dbReference type="Pfam" id="PF01996">
    <property type="entry name" value="F420_ligase"/>
    <property type="match status" value="1"/>
</dbReference>
<dbReference type="GO" id="GO:0052618">
    <property type="term" value="F:coenzyme F420-0:L-glutamate ligase activity"/>
    <property type="evidence" value="ECO:0007669"/>
    <property type="project" value="TreeGrafter"/>
</dbReference>
<name>A0A542YIW6_9MICO</name>
<evidence type="ECO:0000259" key="1">
    <source>
        <dbReference type="Pfam" id="PF01996"/>
    </source>
</evidence>
<reference evidence="2 3" key="1">
    <citation type="submission" date="2019-06" db="EMBL/GenBank/DDBJ databases">
        <title>Sequencing the genomes of 1000 actinobacteria strains.</title>
        <authorList>
            <person name="Klenk H.-P."/>
        </authorList>
    </citation>
    <scope>NUCLEOTIDE SEQUENCE [LARGE SCALE GENOMIC DNA]</scope>
    <source>
        <strain evidence="2 3">DSM 26477</strain>
    </source>
</reference>
<dbReference type="AlphaFoldDB" id="A0A542YIW6"/>
<keyword evidence="3" id="KW-1185">Reference proteome</keyword>
<organism evidence="2 3">
    <name type="scientific">Homoserinimonas aerilata</name>
    <dbReference type="NCBI Taxonomy" id="1162970"/>
    <lineage>
        <taxon>Bacteria</taxon>
        <taxon>Bacillati</taxon>
        <taxon>Actinomycetota</taxon>
        <taxon>Actinomycetes</taxon>
        <taxon>Micrococcales</taxon>
        <taxon>Microbacteriaceae</taxon>
        <taxon>Homoserinimonas</taxon>
    </lineage>
</organism>
<evidence type="ECO:0000313" key="2">
    <source>
        <dbReference type="EMBL" id="TQL47914.1"/>
    </source>
</evidence>
<dbReference type="Proteomes" id="UP000317998">
    <property type="component" value="Unassembled WGS sequence"/>
</dbReference>
<accession>A0A542YIW6</accession>
<feature type="domain" description="Coenzyme F420:L-glutamate ligase-like" evidence="1">
    <location>
        <begin position="25"/>
        <end position="188"/>
    </location>
</feature>
<dbReference type="InterPro" id="IPR002847">
    <property type="entry name" value="F420-0_gamma-glut_ligase-dom"/>
</dbReference>
<sequence>MTVEANDGKQLVTEVDGVRYERIPIKTRLVVDGDDISQIVTEFAAPLVQAGDVLFVTEKIVAIAQGRAYPIDSVTPRPLARWLSQRVTKTPAGIGLGMPETMEMALQECGVPRIVFAAGVAAITKLFGRRGDFYRIAGTQARGIDGPTSGTIPPYNHYVVLAPAKPDAVARELRELLGGRAEVVIVDMNDLGGDIIGSTVSASVTKRIRSVLLDNPLGQGHQSTPMGIIRPAS</sequence>
<protein>
    <submittedName>
        <fullName evidence="2">F420-0:gamma-glutamyl ligase</fullName>
    </submittedName>
</protein>
<dbReference type="RefSeq" id="WP_141880114.1">
    <property type="nucleotide sequence ID" value="NZ_VFOM01000001.1"/>
</dbReference>
<keyword evidence="2" id="KW-0436">Ligase</keyword>
<dbReference type="SUPFAM" id="SSF144010">
    <property type="entry name" value="CofE-like"/>
    <property type="match status" value="1"/>
</dbReference>